<evidence type="ECO:0000256" key="2">
    <source>
        <dbReference type="ARBA" id="ARBA00005751"/>
    </source>
</evidence>
<evidence type="ECO:0000256" key="3">
    <source>
        <dbReference type="ARBA" id="ARBA00022448"/>
    </source>
</evidence>
<feature type="transmembrane region" description="Helical" evidence="9">
    <location>
        <begin position="126"/>
        <end position="145"/>
    </location>
</feature>
<evidence type="ECO:0000256" key="7">
    <source>
        <dbReference type="ARBA" id="ARBA00023010"/>
    </source>
</evidence>
<dbReference type="EMBL" id="CP001991">
    <property type="protein sequence ID" value="ADE19924.1"/>
    <property type="molecule type" value="Genomic_DNA"/>
</dbReference>
<dbReference type="PRINTS" id="PR00303">
    <property type="entry name" value="SECYTRNLCASE"/>
</dbReference>
<accession>D5E4X7</accession>
<dbReference type="HAMAP" id="MF_01465">
    <property type="entry name" value="SecY"/>
    <property type="match status" value="1"/>
</dbReference>
<dbReference type="GO" id="GO:0065002">
    <property type="term" value="P:intracellular protein transmembrane transport"/>
    <property type="evidence" value="ECO:0007669"/>
    <property type="project" value="UniProtKB-UniRule"/>
</dbReference>
<reference key="2">
    <citation type="submission" date="2010-03" db="EMBL/GenBank/DDBJ databases">
        <authorList>
            <person name="Ma Z."/>
            <person name="Wang X."/>
            <person name="Liu H."/>
        </authorList>
    </citation>
    <scope>NUCLEOTIDE SEQUENCE</scope>
    <source>
        <strain>MP145</strain>
    </source>
</reference>
<keyword evidence="7 9" id="KW-0811">Translocation</keyword>
<keyword evidence="5 9" id="KW-0653">Protein transport</keyword>
<dbReference type="PROSITE" id="PS00756">
    <property type="entry name" value="SECY_2"/>
    <property type="match status" value="1"/>
</dbReference>
<keyword evidence="3 9" id="KW-0813">Transport</keyword>
<dbReference type="AlphaFoldDB" id="D5E4X7"/>
<dbReference type="InterPro" id="IPR002208">
    <property type="entry name" value="SecY/SEC61-alpha"/>
</dbReference>
<feature type="transmembrane region" description="Helical" evidence="9">
    <location>
        <begin position="295"/>
        <end position="315"/>
    </location>
</feature>
<evidence type="ECO:0000256" key="6">
    <source>
        <dbReference type="ARBA" id="ARBA00022989"/>
    </source>
</evidence>
<dbReference type="Pfam" id="PF00344">
    <property type="entry name" value="SecY"/>
    <property type="match status" value="1"/>
</dbReference>
<dbReference type="HOGENOM" id="CLU_030313_0_1_14"/>
<feature type="transmembrane region" description="Helical" evidence="9">
    <location>
        <begin position="384"/>
        <end position="409"/>
    </location>
</feature>
<protein>
    <recommendedName>
        <fullName evidence="9">Protein translocase subunit SecY</fullName>
    </recommendedName>
</protein>
<feature type="transmembrane region" description="Helical" evidence="9">
    <location>
        <begin position="237"/>
        <end position="261"/>
    </location>
</feature>
<dbReference type="Proteomes" id="UP000001845">
    <property type="component" value="Chromosome"/>
</dbReference>
<keyword evidence="4 9" id="KW-0812">Transmembrane</keyword>
<sequence length="475" mass="52317">MFFRRIKKLGITKLFYKLRAAWVNFWSTKDVTKKIMYTLLLISIYVIGTTITSPFVKINAGRSINDDSFLNTLNLVGGGGLNQFSIFALGISPFINASLVMMILQSKLFPPVYKLSQSGPQGRRKINVITRVITLVISYPQALFLTKSLSAGGARSAFISIVPAFGMSQDLISYFILPLILVAASLFVLFISEQVTNKGIGNGTSLIIFCGIAMRLPSQFSSAYKILVGDLKSEGTFVGIINFSTYILIYLVVLMIITIVYNAERHIPIQQTGAGRSRNIKEMGKLPIKLNPGGIMPIIFAMMVLSFPTMIANVFPGNSPAKFWINHNLQFTQPLGLSLLILITFVFSLLMGLQQSRVDKIAEDFAKSSTFVPGLRPGEETQDYLIGVVFRLSLFSGFYLVILVSMQFIQIITGILAPQIAFGGTGMVILVSVALETFSQVSARRKSTKLAKAKRVTKKSFESNSSNKKGDGLLW</sequence>
<dbReference type="InterPro" id="IPR023201">
    <property type="entry name" value="SecY_dom_sf"/>
</dbReference>
<proteinExistence type="inferred from homology"/>
<dbReference type="GO" id="GO:0006605">
    <property type="term" value="P:protein targeting"/>
    <property type="evidence" value="ECO:0007669"/>
    <property type="project" value="UniProtKB-UniRule"/>
</dbReference>
<evidence type="ECO:0000256" key="10">
    <source>
        <dbReference type="RuleBase" id="RU004349"/>
    </source>
</evidence>
<evidence type="ECO:0000256" key="8">
    <source>
        <dbReference type="ARBA" id="ARBA00023136"/>
    </source>
</evidence>
<evidence type="ECO:0000256" key="9">
    <source>
        <dbReference type="HAMAP-Rule" id="MF_01465"/>
    </source>
</evidence>
<evidence type="ECO:0000313" key="12">
    <source>
        <dbReference type="Proteomes" id="UP000001845"/>
    </source>
</evidence>
<organism evidence="11 12">
    <name type="scientific">Mycoplasma crocodyli (strain ATCC 51981 / MP145)</name>
    <dbReference type="NCBI Taxonomy" id="512564"/>
    <lineage>
        <taxon>Bacteria</taxon>
        <taxon>Bacillati</taxon>
        <taxon>Mycoplasmatota</taxon>
        <taxon>Mollicutes</taxon>
        <taxon>Mycoplasmataceae</taxon>
        <taxon>Mycoplasma</taxon>
    </lineage>
</organism>
<dbReference type="PANTHER" id="PTHR10906">
    <property type="entry name" value="SECY/SEC61-ALPHA FAMILY MEMBER"/>
    <property type="match status" value="1"/>
</dbReference>
<comment type="subunit">
    <text evidence="9">Component of the Sec protein translocase complex. Heterotrimer consisting of SecY, SecE and SecG subunits. The heterotrimers can form oligomers, although 1 heterotrimer is thought to be able to translocate proteins. Interacts with the ribosome. Interacts with SecDF, and other proteins may be involved. Interacts with SecA.</text>
</comment>
<keyword evidence="6 9" id="KW-1133">Transmembrane helix</keyword>
<dbReference type="Gene3D" id="1.10.3370.10">
    <property type="entry name" value="SecY subunit domain"/>
    <property type="match status" value="1"/>
</dbReference>
<dbReference type="PIRSF" id="PIRSF004557">
    <property type="entry name" value="SecY"/>
    <property type="match status" value="1"/>
</dbReference>
<feature type="transmembrane region" description="Helical" evidence="9">
    <location>
        <begin position="335"/>
        <end position="353"/>
    </location>
</feature>
<reference evidence="12" key="1">
    <citation type="submission" date="2010-03" db="EMBL/GenBank/DDBJ databases">
        <title>The complete genome of Mycoplasma crocodyli MP145.</title>
        <authorList>
            <person name="Glass J.I."/>
            <person name="Durkin A.S."/>
            <person name="Hostetler J."/>
            <person name="Jackson J."/>
            <person name="Johnson J."/>
            <person name="May M.A."/>
            <person name="Paralanov V."/>
            <person name="Radune D."/>
            <person name="Szczypinski B."/>
            <person name="Brown D.R."/>
        </authorList>
    </citation>
    <scope>NUCLEOTIDE SEQUENCE [LARGE SCALE GENOMIC DNA]</scope>
    <source>
        <strain evidence="12">ATCC 51981 / MP145</strain>
    </source>
</reference>
<dbReference type="InterPro" id="IPR030659">
    <property type="entry name" value="SecY_CS"/>
</dbReference>
<keyword evidence="12" id="KW-1185">Reference proteome</keyword>
<evidence type="ECO:0000256" key="5">
    <source>
        <dbReference type="ARBA" id="ARBA00022927"/>
    </source>
</evidence>
<dbReference type="eggNOG" id="COG0201">
    <property type="taxonomic scope" value="Bacteria"/>
</dbReference>
<gene>
    <name evidence="9 11" type="primary">secY</name>
    <name evidence="11" type="ordered locus">MCRO_0149</name>
</gene>
<keyword evidence="9" id="KW-1003">Cell membrane</keyword>
<evidence type="ECO:0000256" key="1">
    <source>
        <dbReference type="ARBA" id="ARBA00004141"/>
    </source>
</evidence>
<dbReference type="NCBIfam" id="TIGR00967">
    <property type="entry name" value="3a0501s007"/>
    <property type="match status" value="1"/>
</dbReference>
<feature type="transmembrane region" description="Helical" evidence="9">
    <location>
        <begin position="415"/>
        <end position="435"/>
    </location>
</feature>
<dbReference type="STRING" id="512564.MCRO_0149"/>
<evidence type="ECO:0000313" key="11">
    <source>
        <dbReference type="EMBL" id="ADE19924.1"/>
    </source>
</evidence>
<feature type="transmembrane region" description="Helical" evidence="9">
    <location>
        <begin position="35"/>
        <end position="56"/>
    </location>
</feature>
<dbReference type="KEGG" id="mcd:MCRO_0149"/>
<feature type="transmembrane region" description="Helical" evidence="9">
    <location>
        <begin position="171"/>
        <end position="192"/>
    </location>
</feature>
<evidence type="ECO:0000256" key="4">
    <source>
        <dbReference type="ARBA" id="ARBA00022692"/>
    </source>
</evidence>
<comment type="similarity">
    <text evidence="2 9 10">Belongs to the SecY/SEC61-alpha family.</text>
</comment>
<dbReference type="InterPro" id="IPR026593">
    <property type="entry name" value="SecY"/>
</dbReference>
<dbReference type="GO" id="GO:0005886">
    <property type="term" value="C:plasma membrane"/>
    <property type="evidence" value="ECO:0007669"/>
    <property type="project" value="UniProtKB-SubCell"/>
</dbReference>
<dbReference type="GO" id="GO:0043952">
    <property type="term" value="P:protein transport by the Sec complex"/>
    <property type="evidence" value="ECO:0007669"/>
    <property type="project" value="UniProtKB-UniRule"/>
</dbReference>
<reference evidence="11 12" key="3">
    <citation type="journal article" date="2011" name="J. Bacteriol.">
        <title>Genome sequences of Mycoplasma alligatoris A21JP2T and Mycoplasma crocodyli MP145T.</title>
        <authorList>
            <person name="Brown D.R."/>
            <person name="Farmerie W.G."/>
            <person name="May M."/>
            <person name="Benders G.A."/>
            <person name="Durkin A.S."/>
            <person name="Hlavinka K."/>
            <person name="Hostetler J."/>
            <person name="Jackson J."/>
            <person name="Johnson J."/>
            <person name="Miller R.H."/>
            <person name="Paralanov V."/>
            <person name="Radune D."/>
            <person name="Szczypinski B."/>
            <person name="Glass J.I."/>
        </authorList>
    </citation>
    <scope>NUCLEOTIDE SEQUENCE [LARGE SCALE GENOMIC DNA]</scope>
    <source>
        <strain evidence="12">ATCC 51981 / MP145</strain>
    </source>
</reference>
<keyword evidence="8 9" id="KW-0472">Membrane</keyword>
<comment type="subcellular location">
    <subcellularLocation>
        <location evidence="9">Cell membrane</location>
        <topology evidence="9">Multi-pass membrane protein</topology>
    </subcellularLocation>
    <subcellularLocation>
        <location evidence="1">Membrane</location>
        <topology evidence="1">Multi-pass membrane protein</topology>
    </subcellularLocation>
</comment>
<name>D5E4X7_MYCCM</name>
<feature type="transmembrane region" description="Helical" evidence="9">
    <location>
        <begin position="199"/>
        <end position="217"/>
    </location>
</feature>
<feature type="transmembrane region" description="Helical" evidence="9">
    <location>
        <begin position="84"/>
        <end position="105"/>
    </location>
</feature>
<comment type="function">
    <text evidence="9">The central subunit of the protein translocation channel SecYEG. Consists of two halves formed by TMs 1-5 and 6-10. These two domains form a lateral gate at the front which open onto the bilayer between TMs 2 and 7, and are clamped together by SecE at the back. The channel is closed by both a pore ring composed of hydrophobic SecY resides and a short helix (helix 2A) on the extracellular side of the membrane which forms a plug. The plug probably moves laterally to allow the channel to open. The ring and the pore may move independently.</text>
</comment>
<dbReference type="SUPFAM" id="SSF103491">
    <property type="entry name" value="Preprotein translocase SecY subunit"/>
    <property type="match status" value="1"/>
</dbReference>